<organism evidence="1 2">
    <name type="scientific">Paraburkholderia kirstenboschensis</name>
    <dbReference type="NCBI Taxonomy" id="1245436"/>
    <lineage>
        <taxon>Bacteria</taxon>
        <taxon>Pseudomonadati</taxon>
        <taxon>Pseudomonadota</taxon>
        <taxon>Betaproteobacteria</taxon>
        <taxon>Burkholderiales</taxon>
        <taxon>Burkholderiaceae</taxon>
        <taxon>Paraburkholderia</taxon>
    </lineage>
</organism>
<evidence type="ECO:0000313" key="1">
    <source>
        <dbReference type="EMBL" id="WOD14755.1"/>
    </source>
</evidence>
<evidence type="ECO:0000313" key="2">
    <source>
        <dbReference type="Proteomes" id="UP001302652"/>
    </source>
</evidence>
<dbReference type="RefSeq" id="WP_317016753.1">
    <property type="nucleotide sequence ID" value="NZ_CP136511.1"/>
</dbReference>
<gene>
    <name evidence="1" type="ORF">RW095_05210</name>
</gene>
<name>A0ABZ0EC04_9BURK</name>
<keyword evidence="2" id="KW-1185">Reference proteome</keyword>
<sequence length="46" mass="5264">MALRKLRALYRTYSTNLGEEATAQATEEFKRLVAVARETRDYASDP</sequence>
<protein>
    <submittedName>
        <fullName evidence="1">Uncharacterized protein</fullName>
    </submittedName>
</protein>
<proteinExistence type="predicted"/>
<dbReference type="EMBL" id="CP136511">
    <property type="protein sequence ID" value="WOD14755.1"/>
    <property type="molecule type" value="Genomic_DNA"/>
</dbReference>
<accession>A0ABZ0EC04</accession>
<reference evidence="1 2" key="1">
    <citation type="submission" date="2023-10" db="EMBL/GenBank/DDBJ databases">
        <title>Surface-active antibiotics is a multifunctional adaptation for post-fire microbes.</title>
        <authorList>
            <person name="Liu M.D."/>
            <person name="Du Y."/>
            <person name="Koupaei S.K."/>
            <person name="Kim N.R."/>
            <person name="Zhang W."/>
            <person name="Traxler M.F."/>
        </authorList>
    </citation>
    <scope>NUCLEOTIDE SEQUENCE [LARGE SCALE GENOMIC DNA]</scope>
    <source>
        <strain evidence="1 2">F3</strain>
    </source>
</reference>
<dbReference type="Proteomes" id="UP001302652">
    <property type="component" value="Chromosome 3"/>
</dbReference>